<dbReference type="InterPro" id="IPR015330">
    <property type="entry name" value="DNA_primase/pol_bifunc_N"/>
</dbReference>
<dbReference type="SUPFAM" id="SSF56747">
    <property type="entry name" value="Prim-pol domain"/>
    <property type="match status" value="1"/>
</dbReference>
<dbReference type="RefSeq" id="WP_132678570.1">
    <property type="nucleotide sequence ID" value="NZ_SMKS01000064.1"/>
</dbReference>
<evidence type="ECO:0000313" key="3">
    <source>
        <dbReference type="Proteomes" id="UP000295674"/>
    </source>
</evidence>
<dbReference type="CDD" id="cd04859">
    <property type="entry name" value="Prim_Pol"/>
    <property type="match status" value="1"/>
</dbReference>
<dbReference type="Proteomes" id="UP000295674">
    <property type="component" value="Unassembled WGS sequence"/>
</dbReference>
<accession>A0A4R4V8H6</accession>
<evidence type="ECO:0000313" key="2">
    <source>
        <dbReference type="EMBL" id="TDD01282.1"/>
    </source>
</evidence>
<reference evidence="2 3" key="1">
    <citation type="submission" date="2019-03" db="EMBL/GenBank/DDBJ databases">
        <title>Draft genome sequences of novel Actinobacteria.</title>
        <authorList>
            <person name="Sahin N."/>
            <person name="Ay H."/>
            <person name="Saygin H."/>
        </authorList>
    </citation>
    <scope>NUCLEOTIDE SEQUENCE [LARGE SCALE GENOMIC DNA]</scope>
    <source>
        <strain evidence="2 3">16K309</strain>
    </source>
</reference>
<dbReference type="Pfam" id="PF09250">
    <property type="entry name" value="Prim-Pol"/>
    <property type="match status" value="1"/>
</dbReference>
<sequence>MTTHQAPSAVAGQLRDRALLLAERGWKVFPLRPRTKRSPALHGRKDCPATGICAGGHQGWEQRATSDASRVWACWSTAAFNVAVATGPSGLLVVDCDQPKPGWSWPEGWNSRGVASGLEVLTVLADQAAVTMPATFTVATPSGGRHFYFRAPAGMWLRNTNGDHGGLGPLIDTRAGGGYVVAPGSITPDGVYELIDDSEPVELPAWLVQALAPKPPATVSAPREIPAVRASRYVAAAVRNECDRLAATGTGAQNQALFTAALALGRLVAGGAVEETVVREALHHAMSRLPLTRPNEPWTPAQIDATITSGFRCAARNPRSIGVRGDAA</sequence>
<name>A0A4R4V8H6_9PSEU</name>
<protein>
    <submittedName>
        <fullName evidence="2">Bifunctional DNA primase/polymerase</fullName>
    </submittedName>
</protein>
<keyword evidence="3" id="KW-1185">Reference proteome</keyword>
<dbReference type="EMBL" id="SMKS01000064">
    <property type="protein sequence ID" value="TDD01282.1"/>
    <property type="molecule type" value="Genomic_DNA"/>
</dbReference>
<proteinExistence type="predicted"/>
<gene>
    <name evidence="2" type="ORF">E1181_25595</name>
</gene>
<evidence type="ECO:0000259" key="1">
    <source>
        <dbReference type="SMART" id="SM00943"/>
    </source>
</evidence>
<dbReference type="SMART" id="SM00943">
    <property type="entry name" value="Prim-Pol"/>
    <property type="match status" value="1"/>
</dbReference>
<dbReference type="AlphaFoldDB" id="A0A4R4V8H6"/>
<dbReference type="OrthoDB" id="3218228at2"/>
<organism evidence="2 3">
    <name type="scientific">Saccharopolyspora terrae</name>
    <dbReference type="NCBI Taxonomy" id="2530384"/>
    <lineage>
        <taxon>Bacteria</taxon>
        <taxon>Bacillati</taxon>
        <taxon>Actinomycetota</taxon>
        <taxon>Actinomycetes</taxon>
        <taxon>Pseudonocardiales</taxon>
        <taxon>Pseudonocardiaceae</taxon>
        <taxon>Saccharopolyspora</taxon>
    </lineage>
</organism>
<feature type="domain" description="DNA primase/polymerase bifunctional N-terminal" evidence="1">
    <location>
        <begin position="18"/>
        <end position="207"/>
    </location>
</feature>
<comment type="caution">
    <text evidence="2">The sequence shown here is derived from an EMBL/GenBank/DDBJ whole genome shotgun (WGS) entry which is preliminary data.</text>
</comment>